<dbReference type="OrthoDB" id="948161at2"/>
<proteinExistence type="predicted"/>
<gene>
    <name evidence="2" type="ORF">FEM55_20165</name>
</gene>
<evidence type="ECO:0000313" key="3">
    <source>
        <dbReference type="Proteomes" id="UP000309788"/>
    </source>
</evidence>
<dbReference type="Proteomes" id="UP000309788">
    <property type="component" value="Unassembled WGS sequence"/>
</dbReference>
<keyword evidence="1" id="KW-0472">Membrane</keyword>
<organism evidence="2 3">
    <name type="scientific">Dyadobacter sediminis</name>
    <dbReference type="NCBI Taxonomy" id="1493691"/>
    <lineage>
        <taxon>Bacteria</taxon>
        <taxon>Pseudomonadati</taxon>
        <taxon>Bacteroidota</taxon>
        <taxon>Cytophagia</taxon>
        <taxon>Cytophagales</taxon>
        <taxon>Spirosomataceae</taxon>
        <taxon>Dyadobacter</taxon>
    </lineage>
</organism>
<keyword evidence="1" id="KW-0812">Transmembrane</keyword>
<keyword evidence="3" id="KW-1185">Reference proteome</keyword>
<dbReference type="AlphaFoldDB" id="A0A5R9K7K2"/>
<sequence length="257" mass="29204">MKKHPVDDLFKHKLSEWEKKPSVSAWEKIQKENKRNRKVISWPWYAAASVVMTLIAGYAVWKYNGNASMPGKGTERLAATVKQMPADPIDSQIRQDSTPEKLAVSEKKSEIRISKKQPGKLQHKALVQQEKPAQEKNIIAVEETELAVIKPEIVPEEIEVNAKTEVKPLPVQTVANELSRTIVIAVETSGNEEDKPKTSKFSRVFRQLKNARAGEQVDWEEIGFNPKSLVAKVDDHLRNGEEKVSEKYHHLKEKTKL</sequence>
<dbReference type="EMBL" id="VCEI01000029">
    <property type="protein sequence ID" value="TLU89848.1"/>
    <property type="molecule type" value="Genomic_DNA"/>
</dbReference>
<protein>
    <submittedName>
        <fullName evidence="2">Uncharacterized protein</fullName>
    </submittedName>
</protein>
<dbReference type="RefSeq" id="WP_138283200.1">
    <property type="nucleotide sequence ID" value="NZ_BMGE01000006.1"/>
</dbReference>
<name>A0A5R9K7K2_9BACT</name>
<comment type="caution">
    <text evidence="2">The sequence shown here is derived from an EMBL/GenBank/DDBJ whole genome shotgun (WGS) entry which is preliminary data.</text>
</comment>
<evidence type="ECO:0000256" key="1">
    <source>
        <dbReference type="SAM" id="Phobius"/>
    </source>
</evidence>
<feature type="transmembrane region" description="Helical" evidence="1">
    <location>
        <begin position="42"/>
        <end position="61"/>
    </location>
</feature>
<reference evidence="2 3" key="1">
    <citation type="submission" date="2019-05" db="EMBL/GenBank/DDBJ databases">
        <authorList>
            <person name="Qu J.-H."/>
        </authorList>
    </citation>
    <scope>NUCLEOTIDE SEQUENCE [LARGE SCALE GENOMIC DNA]</scope>
    <source>
        <strain evidence="2 3">Z12</strain>
    </source>
</reference>
<evidence type="ECO:0000313" key="2">
    <source>
        <dbReference type="EMBL" id="TLU89848.1"/>
    </source>
</evidence>
<keyword evidence="1" id="KW-1133">Transmembrane helix</keyword>
<accession>A0A5R9K7K2</accession>